<evidence type="ECO:0000313" key="3">
    <source>
        <dbReference type="Proteomes" id="UP000589620"/>
    </source>
</evidence>
<dbReference type="RefSeq" id="WP_343037217.1">
    <property type="nucleotide sequence ID" value="NZ_BAAAPX010000001.1"/>
</dbReference>
<name>A0A852SWF9_9MICO</name>
<comment type="caution">
    <text evidence="2">The sequence shown here is derived from an EMBL/GenBank/DDBJ whole genome shotgun (WGS) entry which is preliminary data.</text>
</comment>
<feature type="transmembrane region" description="Helical" evidence="1">
    <location>
        <begin position="303"/>
        <end position="324"/>
    </location>
</feature>
<dbReference type="EMBL" id="JACCBJ010000001">
    <property type="protein sequence ID" value="NYD73041.1"/>
    <property type="molecule type" value="Genomic_DNA"/>
</dbReference>
<keyword evidence="3" id="KW-1185">Reference proteome</keyword>
<feature type="transmembrane region" description="Helical" evidence="1">
    <location>
        <begin position="201"/>
        <end position="222"/>
    </location>
</feature>
<feature type="transmembrane region" description="Helical" evidence="1">
    <location>
        <begin position="481"/>
        <end position="505"/>
    </location>
</feature>
<accession>A0A852SWF9</accession>
<feature type="transmembrane region" description="Helical" evidence="1">
    <location>
        <begin position="24"/>
        <end position="48"/>
    </location>
</feature>
<feature type="transmembrane region" description="Helical" evidence="1">
    <location>
        <begin position="99"/>
        <end position="128"/>
    </location>
</feature>
<feature type="transmembrane region" description="Helical" evidence="1">
    <location>
        <begin position="234"/>
        <end position="260"/>
    </location>
</feature>
<keyword evidence="1" id="KW-0472">Membrane</keyword>
<keyword evidence="1" id="KW-1133">Transmembrane helix</keyword>
<protein>
    <submittedName>
        <fullName evidence="2">ABC-2 type transport system permease protein</fullName>
    </submittedName>
</protein>
<dbReference type="AlphaFoldDB" id="A0A852SWF9"/>
<reference evidence="2 3" key="1">
    <citation type="submission" date="2020-07" db="EMBL/GenBank/DDBJ databases">
        <title>Sequencing the genomes of 1000 actinobacteria strains.</title>
        <authorList>
            <person name="Klenk H.-P."/>
        </authorList>
    </citation>
    <scope>NUCLEOTIDE SEQUENCE [LARGE SCALE GENOMIC DNA]</scope>
    <source>
        <strain evidence="2 3">DSM 23871</strain>
    </source>
</reference>
<feature type="transmembrane region" description="Helical" evidence="1">
    <location>
        <begin position="60"/>
        <end position="79"/>
    </location>
</feature>
<feature type="transmembrane region" description="Helical" evidence="1">
    <location>
        <begin position="330"/>
        <end position="347"/>
    </location>
</feature>
<feature type="transmembrane region" description="Helical" evidence="1">
    <location>
        <begin position="135"/>
        <end position="155"/>
    </location>
</feature>
<dbReference type="Proteomes" id="UP000589620">
    <property type="component" value="Unassembled WGS sequence"/>
</dbReference>
<evidence type="ECO:0000313" key="2">
    <source>
        <dbReference type="EMBL" id="NYD73041.1"/>
    </source>
</evidence>
<evidence type="ECO:0000256" key="1">
    <source>
        <dbReference type="SAM" id="Phobius"/>
    </source>
</evidence>
<sequence length="525" mass="54816">MVAQFLGLKLRIMGNAFRRTPWQVFGLVIGLLYGGFITVIVVGSLVAARLVPDVAATHSVLVVIGAVVLAGFALLPLLFGVDDTLDPREFALFGIPNRVLATGLLLAGLLGIPSLVLVICAGATVVTWSQNAGTVLIALISAVVVVLTCVLASRVTTAIAHSMLSTRRSREAGGVIGILLLVLIGPVLLLLVTVDWGRDGLGALGGAAGWLAWTPLGAMWSAPGAAAEGDWGAAVLQLIIALATLGLLWLAWTALVAHVVASPEREQRSKAYHGLGWFDRLPGGPTAAIAARSMTYWGRDARYWVSIVLLPVIPVAVVVALALAGLPWHFIALVPLPLVCLFLGWSIHNDLAYDSTAIWLHVVSGTRGMADRAGRMFPPVVVGIPVLVVGSIATTVVFGDWAVLPSVAALSGAILVIGLGLSSISSALFPYPATKPGDSAFTQPQTSGASAALVQSLSFFAILILASPVLVFLVLGLTVNAFWLAIAPVVAVLIGFATLFFGIWLGGRVFDRRGPEIMAFANRND</sequence>
<gene>
    <name evidence="2" type="ORF">BJ963_000560</name>
</gene>
<feature type="transmembrane region" description="Helical" evidence="1">
    <location>
        <begin position="175"/>
        <end position="194"/>
    </location>
</feature>
<proteinExistence type="predicted"/>
<feature type="transmembrane region" description="Helical" evidence="1">
    <location>
        <begin position="376"/>
        <end position="398"/>
    </location>
</feature>
<feature type="transmembrane region" description="Helical" evidence="1">
    <location>
        <begin position="452"/>
        <end position="475"/>
    </location>
</feature>
<feature type="transmembrane region" description="Helical" evidence="1">
    <location>
        <begin position="410"/>
        <end position="431"/>
    </location>
</feature>
<keyword evidence="1" id="KW-0812">Transmembrane</keyword>
<organism evidence="2 3">
    <name type="scientific">Leifsonia soli</name>
    <dbReference type="NCBI Taxonomy" id="582665"/>
    <lineage>
        <taxon>Bacteria</taxon>
        <taxon>Bacillati</taxon>
        <taxon>Actinomycetota</taxon>
        <taxon>Actinomycetes</taxon>
        <taxon>Micrococcales</taxon>
        <taxon>Microbacteriaceae</taxon>
        <taxon>Leifsonia</taxon>
    </lineage>
</organism>